<keyword evidence="2" id="KW-0732">Signal</keyword>
<dbReference type="EMBL" id="FLRH01000004">
    <property type="protein sequence ID" value="SBT68980.1"/>
    <property type="molecule type" value="Genomic_DNA"/>
</dbReference>
<dbReference type="AlphaFoldDB" id="A0A1A9BHI5"/>
<evidence type="ECO:0000256" key="2">
    <source>
        <dbReference type="SAM" id="SignalP"/>
    </source>
</evidence>
<dbReference type="InterPro" id="IPR014262">
    <property type="entry name" value="HAF_rpt"/>
</dbReference>
<sequence length="408" mass="41777">MRTRAALTTLAVVLGTALAGASPAVAGRPGDRPPETTRPTRPKPTPVPSPTVSPRPTASPTPTVRPTPTVSPSPTARPTPTASPSPSGTPAPSTPAPMPTAKRTAEVLPGLDDSRSTTAYDVNSAGVVVGSAELANGDWHAVRWVDGRIEDLGTLGGRTSQAQAIDERGRIVGTAQAADGSSHAVAWVDGKIQDLGLTGGIFSIAFDTAGDRIVGVYHVTDSFTGRRAFVRTGDTEVTIDAPPGASAAAVNEAGTVTGTYGFKEWTDPPFVNQAFVWRDGVLRSLGTLGGPTSVANGINDLGQVVGTSWTADGQFAAFFWDGATMRRLATSSASPTAQSLNDSGLVIGTDGTGSRAMIWPSPTASSQLLPLPDGAVSSVAINVNDAGVIAGQANFVSPSWHSRAVVWR</sequence>
<feature type="chain" id="PRO_5038770014" evidence="2">
    <location>
        <begin position="27"/>
        <end position="408"/>
    </location>
</feature>
<feature type="region of interest" description="Disordered" evidence="1">
    <location>
        <begin position="17"/>
        <end position="101"/>
    </location>
</feature>
<proteinExistence type="predicted"/>
<dbReference type="RefSeq" id="WP_091582786.1">
    <property type="nucleotide sequence ID" value="NZ_FLRH01000004.1"/>
</dbReference>
<dbReference type="OrthoDB" id="3985792at2"/>
<dbReference type="Proteomes" id="UP000199558">
    <property type="component" value="Unassembled WGS sequence"/>
</dbReference>
<feature type="signal peptide" evidence="2">
    <location>
        <begin position="1"/>
        <end position="26"/>
    </location>
</feature>
<evidence type="ECO:0000313" key="3">
    <source>
        <dbReference type="EMBL" id="SBT68980.1"/>
    </source>
</evidence>
<keyword evidence="4" id="KW-1185">Reference proteome</keyword>
<dbReference type="NCBIfam" id="TIGR02913">
    <property type="entry name" value="HAF_rpt"/>
    <property type="match status" value="3"/>
</dbReference>
<accession>A0A1A9BHI5</accession>
<organism evidence="3 4">
    <name type="scientific">Micromonospora sediminicola</name>
    <dbReference type="NCBI Taxonomy" id="946078"/>
    <lineage>
        <taxon>Bacteria</taxon>
        <taxon>Bacillati</taxon>
        <taxon>Actinomycetota</taxon>
        <taxon>Actinomycetes</taxon>
        <taxon>Micromonosporales</taxon>
        <taxon>Micromonosporaceae</taxon>
        <taxon>Micromonospora</taxon>
    </lineage>
</organism>
<gene>
    <name evidence="3" type="ORF">GA0070622_6095</name>
</gene>
<reference evidence="4" key="1">
    <citation type="submission" date="2016-06" db="EMBL/GenBank/DDBJ databases">
        <authorList>
            <person name="Varghese N."/>
            <person name="Submissions Spin"/>
        </authorList>
    </citation>
    <scope>NUCLEOTIDE SEQUENCE [LARGE SCALE GENOMIC DNA]</scope>
    <source>
        <strain evidence="4">DSM 45794</strain>
    </source>
</reference>
<protein>
    <submittedName>
        <fullName evidence="3">Probable extracellular repeat, HAF family</fullName>
    </submittedName>
</protein>
<name>A0A1A9BHI5_9ACTN</name>
<evidence type="ECO:0000313" key="4">
    <source>
        <dbReference type="Proteomes" id="UP000199558"/>
    </source>
</evidence>
<evidence type="ECO:0000256" key="1">
    <source>
        <dbReference type="SAM" id="MobiDB-lite"/>
    </source>
</evidence>
<dbReference type="STRING" id="946078.GA0070622_6095"/>
<feature type="compositionally biased region" description="Pro residues" evidence="1">
    <location>
        <begin position="42"/>
        <end position="98"/>
    </location>
</feature>